<dbReference type="RefSeq" id="WP_309797099.1">
    <property type="nucleotide sequence ID" value="NZ_BAAAHY010000001.1"/>
</dbReference>
<keyword evidence="3" id="KW-1185">Reference proteome</keyword>
<organism evidence="2 3">
    <name type="scientific">Arthrobacter russicus</name>
    <dbReference type="NCBI Taxonomy" id="172040"/>
    <lineage>
        <taxon>Bacteria</taxon>
        <taxon>Bacillati</taxon>
        <taxon>Actinomycetota</taxon>
        <taxon>Actinomycetes</taxon>
        <taxon>Micrococcales</taxon>
        <taxon>Micrococcaceae</taxon>
        <taxon>Arthrobacter</taxon>
    </lineage>
</organism>
<feature type="transmembrane region" description="Helical" evidence="1">
    <location>
        <begin position="86"/>
        <end position="104"/>
    </location>
</feature>
<gene>
    <name evidence="2" type="ORF">JOE69_001303</name>
</gene>
<keyword evidence="1" id="KW-1133">Transmembrane helix</keyword>
<name>A0ABU1JAB4_9MICC</name>
<evidence type="ECO:0000313" key="2">
    <source>
        <dbReference type="EMBL" id="MDR6269065.1"/>
    </source>
</evidence>
<comment type="caution">
    <text evidence="2">The sequence shown here is derived from an EMBL/GenBank/DDBJ whole genome shotgun (WGS) entry which is preliminary data.</text>
</comment>
<feature type="transmembrane region" description="Helical" evidence="1">
    <location>
        <begin position="6"/>
        <end position="31"/>
    </location>
</feature>
<dbReference type="Proteomes" id="UP001185069">
    <property type="component" value="Unassembled WGS sequence"/>
</dbReference>
<protein>
    <submittedName>
        <fullName evidence="2">Membrane protein</fullName>
    </submittedName>
</protein>
<keyword evidence="1" id="KW-0812">Transmembrane</keyword>
<accession>A0ABU1JAB4</accession>
<reference evidence="2 3" key="1">
    <citation type="submission" date="2023-07" db="EMBL/GenBank/DDBJ databases">
        <title>Sequencing the genomes of 1000 actinobacteria strains.</title>
        <authorList>
            <person name="Klenk H.-P."/>
        </authorList>
    </citation>
    <scope>NUCLEOTIDE SEQUENCE [LARGE SCALE GENOMIC DNA]</scope>
    <source>
        <strain evidence="2 3">DSM 14555</strain>
    </source>
</reference>
<evidence type="ECO:0000313" key="3">
    <source>
        <dbReference type="Proteomes" id="UP001185069"/>
    </source>
</evidence>
<feature type="transmembrane region" description="Helical" evidence="1">
    <location>
        <begin position="58"/>
        <end position="80"/>
    </location>
</feature>
<evidence type="ECO:0000256" key="1">
    <source>
        <dbReference type="SAM" id="Phobius"/>
    </source>
</evidence>
<keyword evidence="1" id="KW-0472">Membrane</keyword>
<dbReference type="EMBL" id="JAVDQF010000001">
    <property type="protein sequence ID" value="MDR6269065.1"/>
    <property type="molecule type" value="Genomic_DNA"/>
</dbReference>
<proteinExistence type="predicted"/>
<sequence>MSPWTAFTVVFTAVTSGLLGGVYLAFSFMVLPALSRLQPARAAAAMNQINVAAERRGFLLPFLLNPIAAVVVLVVFLPQLHLLANHWLSLGAVFALISLILTLAHNVPWNRRLATDPECWPAFRHAWSASNLARGLLNTASAILLTVGLLN</sequence>